<evidence type="ECO:0000313" key="3">
    <source>
        <dbReference type="Proteomes" id="UP000572377"/>
    </source>
</evidence>
<dbReference type="Proteomes" id="UP000572377">
    <property type="component" value="Unassembled WGS sequence"/>
</dbReference>
<sequence length="87" mass="10244">MARLSREWLRLKFRALLRRIGRHVPPGMRLVVGLLLMAGGLLAFLPVLGIWMLPLGIAVAALDVRTIQRWWRRQRLRRRRQRGRKGL</sequence>
<dbReference type="RefSeq" id="WP_171323733.1">
    <property type="nucleotide sequence ID" value="NZ_JABFBC010000001.1"/>
</dbReference>
<organism evidence="2 3">
    <name type="scientific">Halovulum dunhuangense</name>
    <dbReference type="NCBI Taxonomy" id="1505036"/>
    <lineage>
        <taxon>Bacteria</taxon>
        <taxon>Pseudomonadati</taxon>
        <taxon>Pseudomonadota</taxon>
        <taxon>Alphaproteobacteria</taxon>
        <taxon>Rhodobacterales</taxon>
        <taxon>Paracoccaceae</taxon>
        <taxon>Halovulum</taxon>
    </lineage>
</organism>
<dbReference type="EMBL" id="JABFBC010000001">
    <property type="protein sequence ID" value="NNU80189.1"/>
    <property type="molecule type" value="Genomic_DNA"/>
</dbReference>
<evidence type="ECO:0000256" key="1">
    <source>
        <dbReference type="SAM" id="Phobius"/>
    </source>
</evidence>
<accession>A0A849L1R9</accession>
<evidence type="ECO:0000313" key="2">
    <source>
        <dbReference type="EMBL" id="NNU80189.1"/>
    </source>
</evidence>
<keyword evidence="1" id="KW-0472">Membrane</keyword>
<gene>
    <name evidence="2" type="ORF">HMH01_07025</name>
</gene>
<keyword evidence="1" id="KW-1133">Transmembrane helix</keyword>
<name>A0A849L1R9_9RHOB</name>
<comment type="caution">
    <text evidence="2">The sequence shown here is derived from an EMBL/GenBank/DDBJ whole genome shotgun (WGS) entry which is preliminary data.</text>
</comment>
<feature type="transmembrane region" description="Helical" evidence="1">
    <location>
        <begin position="27"/>
        <end position="45"/>
    </location>
</feature>
<keyword evidence="3" id="KW-1185">Reference proteome</keyword>
<keyword evidence="1" id="KW-0812">Transmembrane</keyword>
<dbReference type="AlphaFoldDB" id="A0A849L1R9"/>
<protein>
    <submittedName>
        <fullName evidence="2">Uncharacterized protein</fullName>
    </submittedName>
</protein>
<proteinExistence type="predicted"/>
<reference evidence="2 3" key="1">
    <citation type="submission" date="2020-05" db="EMBL/GenBank/DDBJ databases">
        <title>Gimesia benthica sp. nov., a novel planctomycete isolated from a deep-sea water sample of the Northwest Indian Ocean.</title>
        <authorList>
            <person name="Wang J."/>
            <person name="Ruan C."/>
            <person name="Song L."/>
            <person name="Zhu Y."/>
            <person name="Li A."/>
            <person name="Zheng X."/>
            <person name="Wang L."/>
            <person name="Lu Z."/>
            <person name="Huang Y."/>
            <person name="Du W."/>
            <person name="Zhou Y."/>
            <person name="Huang L."/>
            <person name="Dai X."/>
        </authorList>
    </citation>
    <scope>NUCLEOTIDE SEQUENCE [LARGE SCALE GENOMIC DNA]</scope>
    <source>
        <strain evidence="2 3">YYQ-30</strain>
    </source>
</reference>